<organism evidence="1 2">
    <name type="scientific">Adhaeribacter arboris</name>
    <dbReference type="NCBI Taxonomy" id="2072846"/>
    <lineage>
        <taxon>Bacteria</taxon>
        <taxon>Pseudomonadati</taxon>
        <taxon>Bacteroidota</taxon>
        <taxon>Cytophagia</taxon>
        <taxon>Cytophagales</taxon>
        <taxon>Hymenobacteraceae</taxon>
        <taxon>Adhaeribacter</taxon>
    </lineage>
</organism>
<dbReference type="RefSeq" id="WP_106932899.1">
    <property type="nucleotide sequence ID" value="NZ_PYFT01000001.1"/>
</dbReference>
<gene>
    <name evidence="1" type="ORF">AHMF7605_26125</name>
</gene>
<dbReference type="Proteomes" id="UP000240357">
    <property type="component" value="Unassembled WGS sequence"/>
</dbReference>
<evidence type="ECO:0000313" key="1">
    <source>
        <dbReference type="EMBL" id="PSR56723.1"/>
    </source>
</evidence>
<evidence type="ECO:0000313" key="2">
    <source>
        <dbReference type="Proteomes" id="UP000240357"/>
    </source>
</evidence>
<keyword evidence="2" id="KW-1185">Reference proteome</keyword>
<proteinExistence type="predicted"/>
<protein>
    <submittedName>
        <fullName evidence="1">Uncharacterized protein</fullName>
    </submittedName>
</protein>
<comment type="caution">
    <text evidence="1">The sequence shown here is derived from an EMBL/GenBank/DDBJ whole genome shotgun (WGS) entry which is preliminary data.</text>
</comment>
<dbReference type="EMBL" id="PYFT01000001">
    <property type="protein sequence ID" value="PSR56723.1"/>
    <property type="molecule type" value="Genomic_DNA"/>
</dbReference>
<name>A0A2T2YMI5_9BACT</name>
<dbReference type="AlphaFoldDB" id="A0A2T2YMI5"/>
<reference evidence="1 2" key="1">
    <citation type="submission" date="2018-03" db="EMBL/GenBank/DDBJ databases">
        <title>Adhaeribacter sp. HMF7605 Genome sequencing and assembly.</title>
        <authorList>
            <person name="Kang H."/>
            <person name="Kang J."/>
            <person name="Cha I."/>
            <person name="Kim H."/>
            <person name="Joh K."/>
        </authorList>
    </citation>
    <scope>NUCLEOTIDE SEQUENCE [LARGE SCALE GENOMIC DNA]</scope>
    <source>
        <strain evidence="1 2">HMF7605</strain>
    </source>
</reference>
<accession>A0A2T2YMI5</accession>
<sequence>MKIFFMGLITFLLTHSDAISQDLSPKEKAAFFASNTFSKSKYKREEKYGIVKEKSRVIQSTPVISNDLSVYLGHYVDENRGTRLELIRDMGDNFRAILSYPDSRKVTSDLVQIQDAYFNATLKKHNGQEEVWEGAFIHKKDNGTTVFGLGIVLPNSIKIGDLTTDQFFFKKIVP</sequence>